<dbReference type="PANTHER" id="PTHR31189:SF13">
    <property type="entry name" value="CUPINCIN"/>
    <property type="match status" value="1"/>
</dbReference>
<gene>
    <name evidence="4" type="ORF">FPE_LOCUS21765</name>
</gene>
<dbReference type="CDD" id="cd02245">
    <property type="entry name" value="cupin_7S_vicilin-like_C"/>
    <property type="match status" value="1"/>
</dbReference>
<feature type="region of interest" description="Disordered" evidence="1">
    <location>
        <begin position="303"/>
        <end position="323"/>
    </location>
</feature>
<feature type="domain" description="Cupin type-1" evidence="3">
    <location>
        <begin position="36"/>
        <end position="189"/>
    </location>
</feature>
<dbReference type="InterPro" id="IPR050253">
    <property type="entry name" value="Seed_Storage-Functional"/>
</dbReference>
<feature type="chain" id="PRO_5042248463" description="Cupin type-1 domain-containing protein" evidence="2">
    <location>
        <begin position="24"/>
        <end position="422"/>
    </location>
</feature>
<reference evidence="4" key="1">
    <citation type="submission" date="2023-05" db="EMBL/GenBank/DDBJ databases">
        <authorList>
            <person name="Huff M."/>
        </authorList>
    </citation>
    <scope>NUCLEOTIDE SEQUENCE</scope>
</reference>
<accession>A0AAD1ZRJ5</accession>
<name>A0AAD1ZRJ5_9LAMI</name>
<feature type="region of interest" description="Disordered" evidence="1">
    <location>
        <begin position="398"/>
        <end position="422"/>
    </location>
</feature>
<dbReference type="AlphaFoldDB" id="A0AAD1ZRJ5"/>
<dbReference type="CDD" id="cd02244">
    <property type="entry name" value="cupin_7S_vicilin-like_N"/>
    <property type="match status" value="1"/>
</dbReference>
<sequence length="422" mass="47147">MRITGRVCFLVLAILLVSVSAKGEEQEENPYVFDDRHFTTGLQTQHGRLRILQNFAERSKLLLGIGNYRVAVLEAQPHTFIVPNHQDVNTLLYVAQGEGAVSVVSEDNRESFNIREGDIFWIAAGTPTYLINRHNNQNLVIAELLQPVSVPGRVEAFFGAGGENPESFYKAFSDEILDAAFNARRDRWQSLFRKQRQGAILKASEEQIRAMSREEGGIWPFGGQTKASVINILEQRPSQSNQYGKLYEVDSSQHRQLQDHDVSISLANITQGAMTTLYYNSEATQIVIVEDGEGYFEMACPHLSQQQGQGQGQQQPRPSYQKVSSPLKQGTVVVVPAGHPYVAVASNNQNLVLLSFEINSKNNRRYPLAGKRNIINQLEREAKELAFRASARNVDEVFGSQNDEGFVKGPRQQQQQGGRADA</sequence>
<organism evidence="4 5">
    <name type="scientific">Fraxinus pennsylvanica</name>
    <dbReference type="NCBI Taxonomy" id="56036"/>
    <lineage>
        <taxon>Eukaryota</taxon>
        <taxon>Viridiplantae</taxon>
        <taxon>Streptophyta</taxon>
        <taxon>Embryophyta</taxon>
        <taxon>Tracheophyta</taxon>
        <taxon>Spermatophyta</taxon>
        <taxon>Magnoliopsida</taxon>
        <taxon>eudicotyledons</taxon>
        <taxon>Gunneridae</taxon>
        <taxon>Pentapetalae</taxon>
        <taxon>asterids</taxon>
        <taxon>lamiids</taxon>
        <taxon>Lamiales</taxon>
        <taxon>Oleaceae</taxon>
        <taxon>Oleeae</taxon>
        <taxon>Fraxinus</taxon>
    </lineage>
</organism>
<keyword evidence="2" id="KW-0732">Signal</keyword>
<dbReference type="InterPro" id="IPR014710">
    <property type="entry name" value="RmlC-like_jellyroll"/>
</dbReference>
<dbReference type="Pfam" id="PF00190">
    <property type="entry name" value="Cupin_1"/>
    <property type="match status" value="2"/>
</dbReference>
<dbReference type="EMBL" id="OU503048">
    <property type="protein sequence ID" value="CAI9774335.1"/>
    <property type="molecule type" value="Genomic_DNA"/>
</dbReference>
<proteinExistence type="predicted"/>
<feature type="compositionally biased region" description="Low complexity" evidence="1">
    <location>
        <begin position="305"/>
        <end position="315"/>
    </location>
</feature>
<keyword evidence="5" id="KW-1185">Reference proteome</keyword>
<protein>
    <recommendedName>
        <fullName evidence="3">Cupin type-1 domain-containing protein</fullName>
    </recommendedName>
</protein>
<feature type="compositionally biased region" description="Low complexity" evidence="1">
    <location>
        <begin position="411"/>
        <end position="422"/>
    </location>
</feature>
<evidence type="ECO:0000313" key="5">
    <source>
        <dbReference type="Proteomes" id="UP000834106"/>
    </source>
</evidence>
<dbReference type="SMART" id="SM00835">
    <property type="entry name" value="Cupin_1"/>
    <property type="match status" value="2"/>
</dbReference>
<feature type="domain" description="Cupin type-1" evidence="3">
    <location>
        <begin position="230"/>
        <end position="395"/>
    </location>
</feature>
<evidence type="ECO:0000259" key="3">
    <source>
        <dbReference type="SMART" id="SM00835"/>
    </source>
</evidence>
<evidence type="ECO:0000313" key="4">
    <source>
        <dbReference type="EMBL" id="CAI9774335.1"/>
    </source>
</evidence>
<dbReference type="InterPro" id="IPR006045">
    <property type="entry name" value="Cupin_1"/>
</dbReference>
<evidence type="ECO:0000256" key="1">
    <source>
        <dbReference type="SAM" id="MobiDB-lite"/>
    </source>
</evidence>
<dbReference type="Proteomes" id="UP000834106">
    <property type="component" value="Chromosome 13"/>
</dbReference>
<feature type="signal peptide" evidence="2">
    <location>
        <begin position="1"/>
        <end position="23"/>
    </location>
</feature>
<dbReference type="InterPro" id="IPR011051">
    <property type="entry name" value="RmlC_Cupin_sf"/>
</dbReference>
<dbReference type="PANTHER" id="PTHR31189">
    <property type="entry name" value="OS03G0336100 PROTEIN-RELATED"/>
    <property type="match status" value="1"/>
</dbReference>
<dbReference type="SUPFAM" id="SSF51182">
    <property type="entry name" value="RmlC-like cupins"/>
    <property type="match status" value="2"/>
</dbReference>
<dbReference type="Gene3D" id="2.60.120.10">
    <property type="entry name" value="Jelly Rolls"/>
    <property type="match status" value="2"/>
</dbReference>
<evidence type="ECO:0000256" key="2">
    <source>
        <dbReference type="SAM" id="SignalP"/>
    </source>
</evidence>